<gene>
    <name evidence="1" type="ORF">CGI_10005908</name>
</gene>
<organism evidence="1">
    <name type="scientific">Magallana gigas</name>
    <name type="common">Pacific oyster</name>
    <name type="synonym">Crassostrea gigas</name>
    <dbReference type="NCBI Taxonomy" id="29159"/>
    <lineage>
        <taxon>Eukaryota</taxon>
        <taxon>Metazoa</taxon>
        <taxon>Spiralia</taxon>
        <taxon>Lophotrochozoa</taxon>
        <taxon>Mollusca</taxon>
        <taxon>Bivalvia</taxon>
        <taxon>Autobranchia</taxon>
        <taxon>Pteriomorphia</taxon>
        <taxon>Ostreida</taxon>
        <taxon>Ostreoidea</taxon>
        <taxon>Ostreidae</taxon>
        <taxon>Magallana</taxon>
    </lineage>
</organism>
<dbReference type="InParanoid" id="K1PVZ8"/>
<name>K1PVZ8_MAGGI</name>
<dbReference type="AlphaFoldDB" id="K1PVZ8"/>
<protein>
    <submittedName>
        <fullName evidence="1">Uncharacterized protein</fullName>
    </submittedName>
</protein>
<accession>K1PVZ8</accession>
<proteinExistence type="predicted"/>
<dbReference type="HOGENOM" id="CLU_1251725_0_0_1"/>
<evidence type="ECO:0000313" key="1">
    <source>
        <dbReference type="EMBL" id="EKC20470.1"/>
    </source>
</evidence>
<sequence>MAPIREMIGNADFVTATLDTLKKECVTTASRDSSFSNTTSNGGENILDLLKSLVCPNNCSGNGVCANELSQPPTNFTIPQTGACDTSARACQKTNLYGVFDSETIYAKCTYFKGTPSGKENSTYSVLADVLYRHVNLITVTIPSPPSSRRRKRSASGEVHGWEIQLSYDNQTYGDSAVILLFDSTKTSCDTTTLVVKGRVGSSEANFDNAKDSVPLTSSSP</sequence>
<reference evidence="1" key="1">
    <citation type="journal article" date="2012" name="Nature">
        <title>The oyster genome reveals stress adaptation and complexity of shell formation.</title>
        <authorList>
            <person name="Zhang G."/>
            <person name="Fang X."/>
            <person name="Guo X."/>
            <person name="Li L."/>
            <person name="Luo R."/>
            <person name="Xu F."/>
            <person name="Yang P."/>
            <person name="Zhang L."/>
            <person name="Wang X."/>
            <person name="Qi H."/>
            <person name="Xiong Z."/>
            <person name="Que H."/>
            <person name="Xie Y."/>
            <person name="Holland P.W."/>
            <person name="Paps J."/>
            <person name="Zhu Y."/>
            <person name="Wu F."/>
            <person name="Chen Y."/>
            <person name="Wang J."/>
            <person name="Peng C."/>
            <person name="Meng J."/>
            <person name="Yang L."/>
            <person name="Liu J."/>
            <person name="Wen B."/>
            <person name="Zhang N."/>
            <person name="Huang Z."/>
            <person name="Zhu Q."/>
            <person name="Feng Y."/>
            <person name="Mount A."/>
            <person name="Hedgecock D."/>
            <person name="Xu Z."/>
            <person name="Liu Y."/>
            <person name="Domazet-Loso T."/>
            <person name="Du Y."/>
            <person name="Sun X."/>
            <person name="Zhang S."/>
            <person name="Liu B."/>
            <person name="Cheng P."/>
            <person name="Jiang X."/>
            <person name="Li J."/>
            <person name="Fan D."/>
            <person name="Wang W."/>
            <person name="Fu W."/>
            <person name="Wang T."/>
            <person name="Wang B."/>
            <person name="Zhang J."/>
            <person name="Peng Z."/>
            <person name="Li Y."/>
            <person name="Li N."/>
            <person name="Wang J."/>
            <person name="Chen M."/>
            <person name="He Y."/>
            <person name="Tan F."/>
            <person name="Song X."/>
            <person name="Zheng Q."/>
            <person name="Huang R."/>
            <person name="Yang H."/>
            <person name="Du X."/>
            <person name="Chen L."/>
            <person name="Yang M."/>
            <person name="Gaffney P.M."/>
            <person name="Wang S."/>
            <person name="Luo L."/>
            <person name="She Z."/>
            <person name="Ming Y."/>
            <person name="Huang W."/>
            <person name="Zhang S."/>
            <person name="Huang B."/>
            <person name="Zhang Y."/>
            <person name="Qu T."/>
            <person name="Ni P."/>
            <person name="Miao G."/>
            <person name="Wang J."/>
            <person name="Wang Q."/>
            <person name="Steinberg C.E."/>
            <person name="Wang H."/>
            <person name="Li N."/>
            <person name="Qian L."/>
            <person name="Zhang G."/>
            <person name="Li Y."/>
            <person name="Yang H."/>
            <person name="Liu X."/>
            <person name="Wang J."/>
            <person name="Yin Y."/>
            <person name="Wang J."/>
        </authorList>
    </citation>
    <scope>NUCLEOTIDE SEQUENCE [LARGE SCALE GENOMIC DNA]</scope>
    <source>
        <strain evidence="1">05x7-T-G4-1.051#20</strain>
    </source>
</reference>
<dbReference type="EMBL" id="JH815865">
    <property type="protein sequence ID" value="EKC20470.1"/>
    <property type="molecule type" value="Genomic_DNA"/>
</dbReference>